<dbReference type="Proteomes" id="UP000287394">
    <property type="component" value="Chromosome"/>
</dbReference>
<evidence type="ECO:0000313" key="3">
    <source>
        <dbReference type="Proteomes" id="UP000287394"/>
    </source>
</evidence>
<dbReference type="AlphaFoldDB" id="A0A402D277"/>
<evidence type="ECO:0000259" key="1">
    <source>
        <dbReference type="Pfam" id="PF14243"/>
    </source>
</evidence>
<reference evidence="2 3" key="1">
    <citation type="journal article" date="2019" name="Int. J. Syst. Evol. Microbiol.">
        <title>Capsulimonas corticalis gen. nov., sp. nov., an aerobic capsulated bacterium, of a novel bacterial order, Capsulimonadales ord. nov., of the class Armatimonadia of the phylum Armatimonadetes.</title>
        <authorList>
            <person name="Li J."/>
            <person name="Kudo C."/>
            <person name="Tonouchi A."/>
        </authorList>
    </citation>
    <scope>NUCLEOTIDE SEQUENCE [LARGE SCALE GENOMIC DNA]</scope>
    <source>
        <strain evidence="2 3">AX-7</strain>
    </source>
</reference>
<feature type="domain" description="ATP-grasp" evidence="1">
    <location>
        <begin position="119"/>
        <end position="255"/>
    </location>
</feature>
<keyword evidence="3" id="KW-1185">Reference proteome</keyword>
<dbReference type="KEGG" id="ccot:CCAX7_22450"/>
<gene>
    <name evidence="2" type="ORF">CCAX7_22450</name>
</gene>
<dbReference type="Pfam" id="PF14243">
    <property type="entry name" value="R2K_3"/>
    <property type="match status" value="1"/>
</dbReference>
<protein>
    <recommendedName>
        <fullName evidence="1">ATP-grasp domain-containing protein</fullName>
    </recommendedName>
</protein>
<name>A0A402D277_9BACT</name>
<accession>A0A402D277</accession>
<proteinExistence type="predicted"/>
<sequence>MKKTTWIVQASKGATSPTLTALKNACAACDAPLVEVRVIPFLEEMPDVPPEVEWPFFIYGFTTLILSALRSDRWRKGVFFDPALFTPTAYHQYYGDRMLNDGMTVATPSEIEAWGWAAERKLFIRPNDDLKRLAGQVMTYAEFCSWFDGFRDATDTEIQADTPLIVAPYRQITAEWRLFLLEGRVIGSSQYQPEAAPFTPPEVFAYAEAAAAEWSPAPAFVMDIASSEGALKIIELNCINGSGFYQANVGNIVREISRYQEIR</sequence>
<organism evidence="2 3">
    <name type="scientific">Capsulimonas corticalis</name>
    <dbReference type="NCBI Taxonomy" id="2219043"/>
    <lineage>
        <taxon>Bacteria</taxon>
        <taxon>Bacillati</taxon>
        <taxon>Armatimonadota</taxon>
        <taxon>Armatimonadia</taxon>
        <taxon>Capsulimonadales</taxon>
        <taxon>Capsulimonadaceae</taxon>
        <taxon>Capsulimonas</taxon>
    </lineage>
</organism>
<dbReference type="RefSeq" id="WP_165864488.1">
    <property type="nucleotide sequence ID" value="NZ_AP025739.1"/>
</dbReference>
<evidence type="ECO:0000313" key="2">
    <source>
        <dbReference type="EMBL" id="BDI30194.1"/>
    </source>
</evidence>
<dbReference type="EMBL" id="AP025739">
    <property type="protein sequence ID" value="BDI30194.1"/>
    <property type="molecule type" value="Genomic_DNA"/>
</dbReference>
<dbReference type="InterPro" id="IPR025643">
    <property type="entry name" value="R2K_3"/>
</dbReference>